<dbReference type="GO" id="GO:0016020">
    <property type="term" value="C:membrane"/>
    <property type="evidence" value="ECO:0007669"/>
    <property type="project" value="InterPro"/>
</dbReference>
<protein>
    <submittedName>
        <fullName evidence="11">ABC transporter</fullName>
    </submittedName>
</protein>
<keyword evidence="6" id="KW-0408">Iron</keyword>
<dbReference type="PROSITE" id="PS50893">
    <property type="entry name" value="ABC_TRANSPORTER_2"/>
    <property type="match status" value="1"/>
</dbReference>
<dbReference type="InterPro" id="IPR003593">
    <property type="entry name" value="AAA+_ATPase"/>
</dbReference>
<accession>A0A178MHZ9</accession>
<dbReference type="InterPro" id="IPR017871">
    <property type="entry name" value="ABC_transporter-like_CS"/>
</dbReference>
<comment type="caution">
    <text evidence="11">The sequence shown here is derived from an EMBL/GenBank/DDBJ whole genome shotgun (WGS) entry which is preliminary data.</text>
</comment>
<dbReference type="SUPFAM" id="SSF50331">
    <property type="entry name" value="MOP-like"/>
    <property type="match status" value="1"/>
</dbReference>
<keyword evidence="8" id="KW-0472">Membrane</keyword>
<keyword evidence="2" id="KW-1003">Cell membrane</keyword>
<evidence type="ECO:0000313" key="11">
    <source>
        <dbReference type="EMBL" id="OAN47797.1"/>
    </source>
</evidence>
<dbReference type="PROSITE" id="PS00211">
    <property type="entry name" value="ABC_TRANSPORTER_1"/>
    <property type="match status" value="1"/>
</dbReference>
<evidence type="ECO:0000256" key="8">
    <source>
        <dbReference type="ARBA" id="ARBA00023136"/>
    </source>
</evidence>
<evidence type="ECO:0000256" key="3">
    <source>
        <dbReference type="ARBA" id="ARBA00022496"/>
    </source>
</evidence>
<keyword evidence="12" id="KW-1185">Reference proteome</keyword>
<evidence type="ECO:0000256" key="6">
    <source>
        <dbReference type="ARBA" id="ARBA00023004"/>
    </source>
</evidence>
<dbReference type="OrthoDB" id="9778160at2"/>
<dbReference type="InterPro" id="IPR015853">
    <property type="entry name" value="ABC_transpr_FbpC"/>
</dbReference>
<evidence type="ECO:0000259" key="10">
    <source>
        <dbReference type="PROSITE" id="PS50893"/>
    </source>
</evidence>
<name>A0A178MHZ9_9CHLR</name>
<evidence type="ECO:0000256" key="5">
    <source>
        <dbReference type="ARBA" id="ARBA00022840"/>
    </source>
</evidence>
<sequence length="387" mass="43401">MQPRLFVDIRRRFDHLTLRMQFQVEAEILVLFGPSGAGKTQTLQAIAGLMTPDEGIISLGDTALFRRRLGETPINLPPRRRRIGYVFQHYALFPHMTALENVAFPLGNSAQARRRAHELLDRMHLAHLAQRKPHELSGGQQQRVAIARALATDSPVILFDESFSALDQPVRDQLHADLRALQAERGLIVIYVTHNLDDAFAVGRRIAIVREGQIEQIGPLAEVCRYPANVRVARVLGMANLITARVIGIDLDRVWLDWQGWRIAAALPPQLPALGATVTAFIRPEEIWLVYPDRPLTRFADHNLLPGRIVEWRPGRRLFQLHVAVGGVMLEMAHPYTAYTDLDTAVGNEVQLSIHPESVVIVPETSQTTHDLRSHPSDHIRHAGISG</sequence>
<dbReference type="GO" id="GO:0015408">
    <property type="term" value="F:ABC-type ferric iron transporter activity"/>
    <property type="evidence" value="ECO:0007669"/>
    <property type="project" value="InterPro"/>
</dbReference>
<proteinExistence type="predicted"/>
<dbReference type="SMART" id="SM00382">
    <property type="entry name" value="AAA"/>
    <property type="match status" value="1"/>
</dbReference>
<dbReference type="CDD" id="cd03259">
    <property type="entry name" value="ABC_Carb_Solutes_like"/>
    <property type="match status" value="1"/>
</dbReference>
<dbReference type="EMBL" id="LWQS01000034">
    <property type="protein sequence ID" value="OAN47797.1"/>
    <property type="molecule type" value="Genomic_DNA"/>
</dbReference>
<feature type="compositionally biased region" description="Basic and acidic residues" evidence="9">
    <location>
        <begin position="370"/>
        <end position="381"/>
    </location>
</feature>
<dbReference type="PANTHER" id="PTHR42781:SF4">
    <property type="entry name" value="SPERMIDINE_PUTRESCINE IMPORT ATP-BINDING PROTEIN POTA"/>
    <property type="match status" value="1"/>
</dbReference>
<dbReference type="InterPro" id="IPR027417">
    <property type="entry name" value="P-loop_NTPase"/>
</dbReference>
<reference evidence="11 12" key="1">
    <citation type="submission" date="2016-04" db="EMBL/GenBank/DDBJ databases">
        <title>Chloroflexus islandicus sp. nov., a thermophilic filamentous anoxygenic phototrophic bacterium from geyser Strokkur (Iceland).</title>
        <authorList>
            <person name="Gaisin V.A."/>
            <person name="Kalashnikov A.M."/>
            <person name="Sukhacheva M.V."/>
            <person name="Grouzdev D.S."/>
            <person name="Ivanov T.M."/>
            <person name="Kuznetsov B."/>
            <person name="Gorlenko V.M."/>
        </authorList>
    </citation>
    <scope>NUCLEOTIDE SEQUENCE [LARGE SCALE GENOMIC DNA]</scope>
    <source>
        <strain evidence="12">isl-2</strain>
    </source>
</reference>
<dbReference type="RefSeq" id="WP_066783404.1">
    <property type="nucleotide sequence ID" value="NZ_LWQS01000034.1"/>
</dbReference>
<keyword evidence="5" id="KW-0067">ATP-binding</keyword>
<dbReference type="InterPro" id="IPR003439">
    <property type="entry name" value="ABC_transporter-like_ATP-bd"/>
</dbReference>
<organism evidence="11 12">
    <name type="scientific">Chloroflexus islandicus</name>
    <dbReference type="NCBI Taxonomy" id="1707952"/>
    <lineage>
        <taxon>Bacteria</taxon>
        <taxon>Bacillati</taxon>
        <taxon>Chloroflexota</taxon>
        <taxon>Chloroflexia</taxon>
        <taxon>Chloroflexales</taxon>
        <taxon>Chloroflexineae</taxon>
        <taxon>Chloroflexaceae</taxon>
        <taxon>Chloroflexus</taxon>
    </lineage>
</organism>
<dbReference type="GO" id="GO:0005524">
    <property type="term" value="F:ATP binding"/>
    <property type="evidence" value="ECO:0007669"/>
    <property type="project" value="UniProtKB-KW"/>
</dbReference>
<dbReference type="Pfam" id="PF00005">
    <property type="entry name" value="ABC_tran"/>
    <property type="match status" value="1"/>
</dbReference>
<dbReference type="InterPro" id="IPR008995">
    <property type="entry name" value="Mo/tungstate-bd_C_term_dom"/>
</dbReference>
<feature type="domain" description="ABC transporter" evidence="10">
    <location>
        <begin position="1"/>
        <end position="236"/>
    </location>
</feature>
<gene>
    <name evidence="11" type="ORF">A6A03_09170</name>
</gene>
<dbReference type="GO" id="GO:0016887">
    <property type="term" value="F:ATP hydrolysis activity"/>
    <property type="evidence" value="ECO:0007669"/>
    <property type="project" value="InterPro"/>
</dbReference>
<keyword evidence="7" id="KW-0406">Ion transport</keyword>
<feature type="region of interest" description="Disordered" evidence="9">
    <location>
        <begin position="366"/>
        <end position="387"/>
    </location>
</feature>
<keyword evidence="3" id="KW-0410">Iron transport</keyword>
<dbReference type="Proteomes" id="UP000078287">
    <property type="component" value="Unassembled WGS sequence"/>
</dbReference>
<evidence type="ECO:0000256" key="7">
    <source>
        <dbReference type="ARBA" id="ARBA00023065"/>
    </source>
</evidence>
<dbReference type="SUPFAM" id="SSF52540">
    <property type="entry name" value="P-loop containing nucleoside triphosphate hydrolases"/>
    <property type="match status" value="1"/>
</dbReference>
<evidence type="ECO:0000256" key="1">
    <source>
        <dbReference type="ARBA" id="ARBA00022448"/>
    </source>
</evidence>
<evidence type="ECO:0000313" key="12">
    <source>
        <dbReference type="Proteomes" id="UP000078287"/>
    </source>
</evidence>
<dbReference type="PANTHER" id="PTHR42781">
    <property type="entry name" value="SPERMIDINE/PUTRESCINE IMPORT ATP-BINDING PROTEIN POTA"/>
    <property type="match status" value="1"/>
</dbReference>
<dbReference type="Gene3D" id="3.40.50.300">
    <property type="entry name" value="P-loop containing nucleotide triphosphate hydrolases"/>
    <property type="match status" value="1"/>
</dbReference>
<keyword evidence="1" id="KW-0813">Transport</keyword>
<dbReference type="InterPro" id="IPR050093">
    <property type="entry name" value="ABC_SmlMolc_Importer"/>
</dbReference>
<evidence type="ECO:0000256" key="2">
    <source>
        <dbReference type="ARBA" id="ARBA00022475"/>
    </source>
</evidence>
<evidence type="ECO:0000256" key="9">
    <source>
        <dbReference type="SAM" id="MobiDB-lite"/>
    </source>
</evidence>
<evidence type="ECO:0000256" key="4">
    <source>
        <dbReference type="ARBA" id="ARBA00022741"/>
    </source>
</evidence>
<dbReference type="STRING" id="1707952.A6A03_09170"/>
<keyword evidence="4" id="KW-0547">Nucleotide-binding</keyword>
<dbReference type="AlphaFoldDB" id="A0A178MHZ9"/>